<dbReference type="PANTHER" id="PTHR21277:SF5">
    <property type="entry name" value="TRANSCRIPTIONAL ADAPTER 1"/>
    <property type="match status" value="1"/>
</dbReference>
<evidence type="ECO:0000256" key="4">
    <source>
        <dbReference type="ARBA" id="ARBA00023242"/>
    </source>
</evidence>
<sequence>MQPPNQYSRVNLTELKAQIVRRLGPEVSKQYFYYLNRLLSLKLTKVEFNKLCLRIVGRENIPLHNQFICSILRNACTAKFPPLSSRDEGVLKPTGEVGNKEPPSDRLKQNGFHPAISHASNPPAFSNGDIVPLSPRKARTVIRDRRYGDRDRRSSLGTNDKTNFSSQRLLATHSSDFNVILENGDSTLTDTQGPVQHHQGLTQQADNEGGVSGHQPAKVSVIKRSPGGPVYVHNKDHTELLVREDGKEVSARSLLSAPLGVPLCPVSVGGARRALPLESSSKCVGSFSSGGLLDTVTLRERMEQIAATHGLEGVSMDSANLLNNGLDAYLKGLIRSCIELTGARAGHEPSKNSIHKHQAHLQLVNGVRPGHHYQIQSSNRPLEVMQEVRPHCPISLLDFRVAMELNPQQLGEDWPLLLEKICIHAFQE</sequence>
<evidence type="ECO:0000313" key="6">
    <source>
        <dbReference type="EMBL" id="CAK9134222.1"/>
    </source>
</evidence>
<dbReference type="AlphaFoldDB" id="A0ABC8QRU7"/>
<evidence type="ECO:0000256" key="3">
    <source>
        <dbReference type="ARBA" id="ARBA00023163"/>
    </source>
</evidence>
<evidence type="ECO:0000256" key="2">
    <source>
        <dbReference type="ARBA" id="ARBA00023015"/>
    </source>
</evidence>
<feature type="compositionally biased region" description="Basic and acidic residues" evidence="5">
    <location>
        <begin position="143"/>
        <end position="154"/>
    </location>
</feature>
<dbReference type="InterPro" id="IPR024738">
    <property type="entry name" value="Hfi1/Tada1"/>
</dbReference>
<gene>
    <name evidence="6" type="ORF">ILEXP_LOCUS1156</name>
</gene>
<reference evidence="6 7" key="1">
    <citation type="submission" date="2024-02" db="EMBL/GenBank/DDBJ databases">
        <authorList>
            <person name="Vignale AGUSTIN F."/>
            <person name="Sosa J E."/>
            <person name="Modenutti C."/>
        </authorList>
    </citation>
    <scope>NUCLEOTIDE SEQUENCE [LARGE SCALE GENOMIC DNA]</scope>
</reference>
<protein>
    <recommendedName>
        <fullName evidence="8">Transcriptional coactivator Hfi1/Transcriptional adapter 1</fullName>
    </recommendedName>
</protein>
<keyword evidence="4" id="KW-0539">Nucleus</keyword>
<evidence type="ECO:0000256" key="1">
    <source>
        <dbReference type="ARBA" id="ARBA00004123"/>
    </source>
</evidence>
<proteinExistence type="predicted"/>
<dbReference type="GO" id="GO:0000124">
    <property type="term" value="C:SAGA complex"/>
    <property type="evidence" value="ECO:0007669"/>
    <property type="project" value="UniProtKB-ARBA"/>
</dbReference>
<feature type="compositionally biased region" description="Polar residues" evidence="5">
    <location>
        <begin position="192"/>
        <end position="206"/>
    </location>
</feature>
<dbReference type="EMBL" id="CAUOFW020000359">
    <property type="protein sequence ID" value="CAK9134222.1"/>
    <property type="molecule type" value="Genomic_DNA"/>
</dbReference>
<comment type="subcellular location">
    <subcellularLocation>
        <location evidence="1">Nucleus</location>
    </subcellularLocation>
</comment>
<dbReference type="Pfam" id="PF12767">
    <property type="entry name" value="SAGA-Tad1"/>
    <property type="match status" value="1"/>
</dbReference>
<comment type="caution">
    <text evidence="6">The sequence shown here is derived from an EMBL/GenBank/DDBJ whole genome shotgun (WGS) entry which is preliminary data.</text>
</comment>
<accession>A0ABC8QRU7</accession>
<dbReference type="Proteomes" id="UP001642360">
    <property type="component" value="Unassembled WGS sequence"/>
</dbReference>
<keyword evidence="2" id="KW-0805">Transcription regulation</keyword>
<evidence type="ECO:0000256" key="5">
    <source>
        <dbReference type="SAM" id="MobiDB-lite"/>
    </source>
</evidence>
<organism evidence="6 7">
    <name type="scientific">Ilex paraguariensis</name>
    <name type="common">yerba mate</name>
    <dbReference type="NCBI Taxonomy" id="185542"/>
    <lineage>
        <taxon>Eukaryota</taxon>
        <taxon>Viridiplantae</taxon>
        <taxon>Streptophyta</taxon>
        <taxon>Embryophyta</taxon>
        <taxon>Tracheophyta</taxon>
        <taxon>Spermatophyta</taxon>
        <taxon>Magnoliopsida</taxon>
        <taxon>eudicotyledons</taxon>
        <taxon>Gunneridae</taxon>
        <taxon>Pentapetalae</taxon>
        <taxon>asterids</taxon>
        <taxon>campanulids</taxon>
        <taxon>Aquifoliales</taxon>
        <taxon>Aquifoliaceae</taxon>
        <taxon>Ilex</taxon>
    </lineage>
</organism>
<name>A0ABC8QRU7_9AQUA</name>
<feature type="region of interest" description="Disordered" evidence="5">
    <location>
        <begin position="192"/>
        <end position="214"/>
    </location>
</feature>
<dbReference type="CDD" id="cd22933">
    <property type="entry name" value="HFD_HFI1"/>
    <property type="match status" value="1"/>
</dbReference>
<keyword evidence="7" id="KW-1185">Reference proteome</keyword>
<keyword evidence="3" id="KW-0804">Transcription</keyword>
<dbReference type="GO" id="GO:0005634">
    <property type="term" value="C:nucleus"/>
    <property type="evidence" value="ECO:0007669"/>
    <property type="project" value="UniProtKB-SubCell"/>
</dbReference>
<evidence type="ECO:0000313" key="7">
    <source>
        <dbReference type="Proteomes" id="UP001642360"/>
    </source>
</evidence>
<feature type="region of interest" description="Disordered" evidence="5">
    <location>
        <begin position="87"/>
        <end position="106"/>
    </location>
</feature>
<dbReference type="PANTHER" id="PTHR21277">
    <property type="entry name" value="TRANSCRIPTIONAL ADAPTER 1"/>
    <property type="match status" value="1"/>
</dbReference>
<evidence type="ECO:0008006" key="8">
    <source>
        <dbReference type="Google" id="ProtNLM"/>
    </source>
</evidence>
<feature type="region of interest" description="Disordered" evidence="5">
    <location>
        <begin position="143"/>
        <end position="162"/>
    </location>
</feature>